<evidence type="ECO:0000259" key="4">
    <source>
        <dbReference type="PROSITE" id="PS50043"/>
    </source>
</evidence>
<keyword evidence="2" id="KW-0238">DNA-binding</keyword>
<dbReference type="PANTHER" id="PTHR44688:SF16">
    <property type="entry name" value="DNA-BINDING TRANSCRIPTIONAL ACTIVATOR DEVR_DOSR"/>
    <property type="match status" value="1"/>
</dbReference>
<dbReference type="InterPro" id="IPR036388">
    <property type="entry name" value="WH-like_DNA-bd_sf"/>
</dbReference>
<dbReference type="PANTHER" id="PTHR44688">
    <property type="entry name" value="DNA-BINDING TRANSCRIPTIONAL ACTIVATOR DEVR_DOSR"/>
    <property type="match status" value="1"/>
</dbReference>
<gene>
    <name evidence="5" type="ORF">SCD90_14420</name>
</gene>
<dbReference type="PRINTS" id="PR00038">
    <property type="entry name" value="HTHLUXR"/>
</dbReference>
<dbReference type="EMBL" id="JAXAFJ010000010">
    <property type="protein sequence ID" value="MDX6807264.1"/>
    <property type="molecule type" value="Genomic_DNA"/>
</dbReference>
<accession>A0ABU4RT70</accession>
<dbReference type="RefSeq" id="WP_319845394.1">
    <property type="nucleotide sequence ID" value="NZ_JAXAFJ010000010.1"/>
</dbReference>
<dbReference type="CDD" id="cd06170">
    <property type="entry name" value="LuxR_C_like"/>
    <property type="match status" value="1"/>
</dbReference>
<evidence type="ECO:0000256" key="2">
    <source>
        <dbReference type="ARBA" id="ARBA00023125"/>
    </source>
</evidence>
<dbReference type="InterPro" id="IPR016032">
    <property type="entry name" value="Sig_transdc_resp-reg_C-effctor"/>
</dbReference>
<feature type="domain" description="HTH luxR-type" evidence="4">
    <location>
        <begin position="293"/>
        <end position="358"/>
    </location>
</feature>
<dbReference type="Proteomes" id="UP001274321">
    <property type="component" value="Unassembled WGS sequence"/>
</dbReference>
<dbReference type="SMART" id="SM00421">
    <property type="entry name" value="HTH_LUXR"/>
    <property type="match status" value="1"/>
</dbReference>
<reference evidence="5 6" key="1">
    <citation type="submission" date="2023-11" db="EMBL/GenBank/DDBJ databases">
        <authorList>
            <person name="Bao R."/>
        </authorList>
    </citation>
    <scope>NUCLEOTIDE SEQUENCE [LARGE SCALE GENOMIC DNA]</scope>
    <source>
        <strain evidence="5 6">PJ23</strain>
    </source>
</reference>
<keyword evidence="3" id="KW-0804">Transcription</keyword>
<evidence type="ECO:0000313" key="6">
    <source>
        <dbReference type="Proteomes" id="UP001274321"/>
    </source>
</evidence>
<evidence type="ECO:0000256" key="1">
    <source>
        <dbReference type="ARBA" id="ARBA00023015"/>
    </source>
</evidence>
<comment type="caution">
    <text evidence="5">The sequence shown here is derived from an EMBL/GenBank/DDBJ whole genome shotgun (WGS) entry which is preliminary data.</text>
</comment>
<keyword evidence="6" id="KW-1185">Reference proteome</keyword>
<keyword evidence="1" id="KW-0805">Transcription regulation</keyword>
<dbReference type="InterPro" id="IPR000792">
    <property type="entry name" value="Tscrpt_reg_LuxR_C"/>
</dbReference>
<protein>
    <submittedName>
        <fullName evidence="5">Helix-turn-helix transcriptional regulator</fullName>
    </submittedName>
</protein>
<evidence type="ECO:0000256" key="3">
    <source>
        <dbReference type="ARBA" id="ARBA00023163"/>
    </source>
</evidence>
<sequence>MPDRVHHSIKALYEAALNPRLWPDALAKIAELFEARCAVIGPLARADRQSMVLSCGCPEAANSWLDTGSLQDGFCDLLAAKRYPIFDEEHLWVDEEFAPGKARHVIAPRIGIAVETLPNHTIGLLISRGPEGAQQAAADRRLLAILRGHLERAVALARARLQPEQAWDALPLILDSLAPAAALIDGRGRVVCANLHLRRPGTGLTTERGVLRTEHPENQQALEALLREVLERGADTSPRPVVVRREGRHPIMIHGLPILLDPEPDPLWPQAMRQRLVVLACDPELARGPSNALDLKLLGLTRTEARVASLIAEGSSPDEIAAICNSEASTVRVHLKRIYAKLQVSGQAQLAVLLARMGNPLGGARMQQHP</sequence>
<dbReference type="PROSITE" id="PS50043">
    <property type="entry name" value="HTH_LUXR_2"/>
    <property type="match status" value="1"/>
</dbReference>
<evidence type="ECO:0000313" key="5">
    <source>
        <dbReference type="EMBL" id="MDX6807264.1"/>
    </source>
</evidence>
<dbReference type="Pfam" id="PF00196">
    <property type="entry name" value="GerE"/>
    <property type="match status" value="1"/>
</dbReference>
<proteinExistence type="predicted"/>
<dbReference type="SUPFAM" id="SSF46894">
    <property type="entry name" value="C-terminal effector domain of the bipartite response regulators"/>
    <property type="match status" value="1"/>
</dbReference>
<dbReference type="Gene3D" id="1.10.10.10">
    <property type="entry name" value="Winged helix-like DNA-binding domain superfamily/Winged helix DNA-binding domain"/>
    <property type="match status" value="1"/>
</dbReference>
<organism evidence="5 6">
    <name type="scientific">Terrihabitans rhizophilus</name>
    <dbReference type="NCBI Taxonomy" id="3092662"/>
    <lineage>
        <taxon>Bacteria</taxon>
        <taxon>Pseudomonadati</taxon>
        <taxon>Pseudomonadota</taxon>
        <taxon>Alphaproteobacteria</taxon>
        <taxon>Hyphomicrobiales</taxon>
        <taxon>Terrihabitans</taxon>
    </lineage>
</organism>
<name>A0ABU4RT70_9HYPH</name>